<keyword evidence="1" id="KW-1133">Transmembrane helix</keyword>
<accession>A0A3L9DT89</accession>
<organism evidence="3 4">
    <name type="scientific">Streptococcus hillyeri</name>
    <dbReference type="NCBI Taxonomy" id="2282420"/>
    <lineage>
        <taxon>Bacteria</taxon>
        <taxon>Bacillati</taxon>
        <taxon>Bacillota</taxon>
        <taxon>Bacilli</taxon>
        <taxon>Lactobacillales</taxon>
        <taxon>Streptococcaceae</taxon>
        <taxon>Streptococcus</taxon>
    </lineage>
</organism>
<comment type="caution">
    <text evidence="3">The sequence shown here is derived from an EMBL/GenBank/DDBJ whole genome shotgun (WGS) entry which is preliminary data.</text>
</comment>
<dbReference type="InterPro" id="IPR036938">
    <property type="entry name" value="PAP2/HPO_sf"/>
</dbReference>
<evidence type="ECO:0000313" key="3">
    <source>
        <dbReference type="EMBL" id="RLY03127.1"/>
    </source>
</evidence>
<feature type="transmembrane region" description="Helical" evidence="1">
    <location>
        <begin position="102"/>
        <end position="126"/>
    </location>
</feature>
<dbReference type="OrthoDB" id="9789113at2"/>
<reference evidence="3 4" key="1">
    <citation type="submission" date="2018-10" db="EMBL/GenBank/DDBJ databases">
        <title>Streptococcus hillyeri sp. nov., isolated from equine tracheal sample.</title>
        <authorList>
            <person name="Macfadyen A.C."/>
            <person name="Waller A."/>
            <person name="Paterson G.K."/>
        </authorList>
    </citation>
    <scope>NUCLEOTIDE SEQUENCE [LARGE SCALE GENOMIC DNA]</scope>
    <source>
        <strain evidence="3 4">28462</strain>
    </source>
</reference>
<keyword evidence="1" id="KW-0472">Membrane</keyword>
<dbReference type="PANTHER" id="PTHR14969:SF13">
    <property type="entry name" value="AT30094P"/>
    <property type="match status" value="1"/>
</dbReference>
<dbReference type="CDD" id="cd01610">
    <property type="entry name" value="PAP2_like"/>
    <property type="match status" value="1"/>
</dbReference>
<proteinExistence type="predicted"/>
<gene>
    <name evidence="3" type="ORF">EAF07_06185</name>
</gene>
<evidence type="ECO:0000313" key="4">
    <source>
        <dbReference type="Proteomes" id="UP000279194"/>
    </source>
</evidence>
<dbReference type="PANTHER" id="PTHR14969">
    <property type="entry name" value="SPHINGOSINE-1-PHOSPHATE PHOSPHOHYDROLASE"/>
    <property type="match status" value="1"/>
</dbReference>
<dbReference type="SMART" id="SM00014">
    <property type="entry name" value="acidPPc"/>
    <property type="match status" value="1"/>
</dbReference>
<name>A0A3L9DT89_9STRE</name>
<evidence type="ECO:0000256" key="1">
    <source>
        <dbReference type="SAM" id="Phobius"/>
    </source>
</evidence>
<dbReference type="EMBL" id="RCVM01000010">
    <property type="protein sequence ID" value="RLY03127.1"/>
    <property type="molecule type" value="Genomic_DNA"/>
</dbReference>
<feature type="domain" description="Phosphatidic acid phosphatase type 2/haloperoxidase" evidence="2">
    <location>
        <begin position="51"/>
        <end position="160"/>
    </location>
</feature>
<dbReference type="Proteomes" id="UP000279194">
    <property type="component" value="Unassembled WGS sequence"/>
</dbReference>
<keyword evidence="1" id="KW-0812">Transmembrane</keyword>
<dbReference type="Pfam" id="PF01569">
    <property type="entry name" value="PAP2"/>
    <property type="match status" value="1"/>
</dbReference>
<dbReference type="AlphaFoldDB" id="A0A3L9DT89"/>
<keyword evidence="4" id="KW-1185">Reference proteome</keyword>
<feature type="transmembrane region" description="Helical" evidence="1">
    <location>
        <begin position="146"/>
        <end position="164"/>
    </location>
</feature>
<feature type="transmembrane region" description="Helical" evidence="1">
    <location>
        <begin position="52"/>
        <end position="69"/>
    </location>
</feature>
<feature type="transmembrane region" description="Helical" evidence="1">
    <location>
        <begin position="28"/>
        <end position="46"/>
    </location>
</feature>
<dbReference type="SUPFAM" id="SSF48317">
    <property type="entry name" value="Acid phosphatase/Vanadium-dependent haloperoxidase"/>
    <property type="match status" value="1"/>
</dbReference>
<sequence>MENYDDFYERISRPFHSYVKKLRFINHTITKVMYAVYPLLLAFVFWKNGRAVYSYILIPGMGFVLLSWVRKVINQPRPYETWAIEPLIEKDSSGQSMPSRHVFSATIISMGVLSVNLWLGILLLILSALLACCRVIGGVHYPKDVLVGYGIGIVLGSLLFWLITR</sequence>
<protein>
    <submittedName>
        <fullName evidence="3">Phosphatase PAP2 family protein</fullName>
    </submittedName>
</protein>
<evidence type="ECO:0000259" key="2">
    <source>
        <dbReference type="SMART" id="SM00014"/>
    </source>
</evidence>
<dbReference type="InterPro" id="IPR000326">
    <property type="entry name" value="PAP2/HPO"/>
</dbReference>
<dbReference type="RefSeq" id="WP_121835716.1">
    <property type="nucleotide sequence ID" value="NZ_CP163513.1"/>
</dbReference>
<dbReference type="Gene3D" id="1.20.144.10">
    <property type="entry name" value="Phosphatidic acid phosphatase type 2/haloperoxidase"/>
    <property type="match status" value="1"/>
</dbReference>